<keyword evidence="1" id="KW-1015">Disulfide bond</keyword>
<comment type="caution">
    <text evidence="4">The sequence shown here is derived from an EMBL/GenBank/DDBJ whole genome shotgun (WGS) entry which is preliminary data.</text>
</comment>
<reference evidence="4" key="1">
    <citation type="submission" date="2022-12" db="EMBL/GenBank/DDBJ databases">
        <authorList>
            <person name="Brejova B."/>
        </authorList>
    </citation>
    <scope>NUCLEOTIDE SEQUENCE</scope>
</reference>
<dbReference type="Proteomes" id="UP001152885">
    <property type="component" value="Unassembled WGS sequence"/>
</dbReference>
<organism evidence="4 5">
    <name type="scientific">Candida verbasci</name>
    <dbReference type="NCBI Taxonomy" id="1227364"/>
    <lineage>
        <taxon>Eukaryota</taxon>
        <taxon>Fungi</taxon>
        <taxon>Dikarya</taxon>
        <taxon>Ascomycota</taxon>
        <taxon>Saccharomycotina</taxon>
        <taxon>Pichiomycetes</taxon>
        <taxon>Debaryomycetaceae</taxon>
        <taxon>Candida/Lodderomyces clade</taxon>
        <taxon>Candida</taxon>
    </lineage>
</organism>
<dbReference type="Gene3D" id="2.60.120.470">
    <property type="entry name" value="PITH domain"/>
    <property type="match status" value="1"/>
</dbReference>
<keyword evidence="5" id="KW-1185">Reference proteome</keyword>
<dbReference type="AlphaFoldDB" id="A0A9W4TSU8"/>
<dbReference type="PANTHER" id="PTHR46115">
    <property type="entry name" value="THIOREDOXIN-LIKE PROTEIN 1"/>
    <property type="match status" value="1"/>
</dbReference>
<dbReference type="PROSITE" id="PS51532">
    <property type="entry name" value="PITH"/>
    <property type="match status" value="1"/>
</dbReference>
<evidence type="ECO:0000313" key="4">
    <source>
        <dbReference type="EMBL" id="CAI5757662.1"/>
    </source>
</evidence>
<dbReference type="GO" id="GO:0005737">
    <property type="term" value="C:cytoplasm"/>
    <property type="evidence" value="ECO:0007669"/>
    <property type="project" value="UniProtKB-ARBA"/>
</dbReference>
<dbReference type="PROSITE" id="PS51352">
    <property type="entry name" value="THIOREDOXIN_2"/>
    <property type="match status" value="1"/>
</dbReference>
<evidence type="ECO:0000313" key="5">
    <source>
        <dbReference type="Proteomes" id="UP001152885"/>
    </source>
</evidence>
<dbReference type="CDD" id="cd02947">
    <property type="entry name" value="TRX_family"/>
    <property type="match status" value="1"/>
</dbReference>
<dbReference type="InterPro" id="IPR036249">
    <property type="entry name" value="Thioredoxin-like_sf"/>
</dbReference>
<dbReference type="InterPro" id="IPR037047">
    <property type="entry name" value="PITH_dom_sf"/>
</dbReference>
<dbReference type="Gene3D" id="3.40.30.10">
    <property type="entry name" value="Glutaredoxin"/>
    <property type="match status" value="1"/>
</dbReference>
<accession>A0A9W4TSU8</accession>
<dbReference type="SUPFAM" id="SSF52833">
    <property type="entry name" value="Thioredoxin-like"/>
    <property type="match status" value="1"/>
</dbReference>
<dbReference type="InterPro" id="IPR010400">
    <property type="entry name" value="PITH_dom"/>
</dbReference>
<dbReference type="OrthoDB" id="2121326at2759"/>
<dbReference type="InterPro" id="IPR017937">
    <property type="entry name" value="Thioredoxin_CS"/>
</dbReference>
<dbReference type="Pfam" id="PF00085">
    <property type="entry name" value="Thioredoxin"/>
    <property type="match status" value="1"/>
</dbReference>
<gene>
    <name evidence="4" type="ORF">CANVERA_P2175</name>
</gene>
<evidence type="ECO:0000259" key="3">
    <source>
        <dbReference type="PROSITE" id="PS51532"/>
    </source>
</evidence>
<protein>
    <recommendedName>
        <fullName evidence="6">Thioredoxin-like protein</fullName>
    </recommendedName>
</protein>
<evidence type="ECO:0000256" key="1">
    <source>
        <dbReference type="ARBA" id="ARBA00023157"/>
    </source>
</evidence>
<evidence type="ECO:0000259" key="2">
    <source>
        <dbReference type="PROSITE" id="PS51352"/>
    </source>
</evidence>
<evidence type="ECO:0008006" key="6">
    <source>
        <dbReference type="Google" id="ProtNLM"/>
    </source>
</evidence>
<dbReference type="PROSITE" id="PS00194">
    <property type="entry name" value="THIOREDOXIN_1"/>
    <property type="match status" value="1"/>
</dbReference>
<dbReference type="EMBL" id="CANTUO010000002">
    <property type="protein sequence ID" value="CAI5757662.1"/>
    <property type="molecule type" value="Genomic_DNA"/>
</dbReference>
<dbReference type="SUPFAM" id="SSF49785">
    <property type="entry name" value="Galactose-binding domain-like"/>
    <property type="match status" value="1"/>
</dbReference>
<feature type="domain" description="Thioredoxin" evidence="2">
    <location>
        <begin position="1"/>
        <end position="105"/>
    </location>
</feature>
<feature type="domain" description="PITH" evidence="3">
    <location>
        <begin position="132"/>
        <end position="320"/>
    </location>
</feature>
<sequence length="320" mass="36527">MSIQFVKSTTDFNNYIKNNKYLVANFTASWCGPCQAIKPIVDKLYDNFKNVEIVRVDLDSQRDLATKFTVTAVLTFIFIKNGTETDRLKGANVDQLHHKIEEYNTQAQNEGISRKGSSQVANYSSNAYLKDIKSYISKGFDILNSNIEYSSFELLNGLNIYKDATYKDLFNLDSNEKGTIISDSDSQLLIFIPFLNISKIYSILIKLNKQVKKDNLKIDQEDVDELQLPNLCKLWSNRSVLSFEEASEDNNSPHLEKIEGSDGSWYEVKLKYVKFQNVQNLTLFFDSEDEDSHTIIEKIIIVGVNGESKDQGSLPKLEDE</sequence>
<dbReference type="InterPro" id="IPR008979">
    <property type="entry name" value="Galactose-bd-like_sf"/>
</dbReference>
<proteinExistence type="predicted"/>
<name>A0A9W4TSU8_9ASCO</name>
<dbReference type="Pfam" id="PF06201">
    <property type="entry name" value="PITH"/>
    <property type="match status" value="1"/>
</dbReference>
<dbReference type="InterPro" id="IPR013766">
    <property type="entry name" value="Thioredoxin_domain"/>
</dbReference>